<reference evidence="2 3" key="1">
    <citation type="submission" date="2019-03" db="EMBL/GenBank/DDBJ databases">
        <title>Genomics of glacier-inhabiting Cryobacterium strains.</title>
        <authorList>
            <person name="Liu Q."/>
            <person name="Xin Y.-H."/>
        </authorList>
    </citation>
    <scope>NUCLEOTIDE SEQUENCE [LARGE SCALE GENOMIC DNA]</scope>
    <source>
        <strain evidence="2 3">Hh14</strain>
    </source>
</reference>
<dbReference type="PROSITE" id="PS51257">
    <property type="entry name" value="PROKAR_LIPOPROTEIN"/>
    <property type="match status" value="1"/>
</dbReference>
<keyword evidence="3" id="KW-1185">Reference proteome</keyword>
<proteinExistence type="predicted"/>
<evidence type="ECO:0000256" key="1">
    <source>
        <dbReference type="SAM" id="SignalP"/>
    </source>
</evidence>
<evidence type="ECO:0000313" key="2">
    <source>
        <dbReference type="EMBL" id="TFD45684.1"/>
    </source>
</evidence>
<evidence type="ECO:0000313" key="3">
    <source>
        <dbReference type="Proteomes" id="UP000297447"/>
    </source>
</evidence>
<protein>
    <submittedName>
        <fullName evidence="2">Uncharacterized protein</fullName>
    </submittedName>
</protein>
<feature type="signal peptide" evidence="1">
    <location>
        <begin position="1"/>
        <end position="25"/>
    </location>
</feature>
<comment type="caution">
    <text evidence="2">The sequence shown here is derived from an EMBL/GenBank/DDBJ whole genome shotgun (WGS) entry which is preliminary data.</text>
</comment>
<name>A0A4R8ZU06_9MICO</name>
<keyword evidence="1" id="KW-0732">Signal</keyword>
<dbReference type="OrthoDB" id="5117139at2"/>
<dbReference type="Proteomes" id="UP000297447">
    <property type="component" value="Unassembled WGS sequence"/>
</dbReference>
<dbReference type="EMBL" id="SOHE01000083">
    <property type="protein sequence ID" value="TFD45684.1"/>
    <property type="molecule type" value="Genomic_DNA"/>
</dbReference>
<feature type="chain" id="PRO_5039607804" evidence="1">
    <location>
        <begin position="26"/>
        <end position="151"/>
    </location>
</feature>
<organism evidence="2 3">
    <name type="scientific">Cryobacterium frigoriphilum</name>
    <dbReference type="NCBI Taxonomy" id="1259150"/>
    <lineage>
        <taxon>Bacteria</taxon>
        <taxon>Bacillati</taxon>
        <taxon>Actinomycetota</taxon>
        <taxon>Actinomycetes</taxon>
        <taxon>Micrococcales</taxon>
        <taxon>Microbacteriaceae</taxon>
        <taxon>Cryobacterium</taxon>
    </lineage>
</organism>
<sequence>MTRSTSRRASRIAGAFLCVAGLALTGCTGSDTESQVHAFLATDADASDELPASVDLNEIDQLDRDSSRLVGERGGTQYFLAALDPTGVCVILVDPTSGFSGASCGASPHALALVASGTGGAQVYTAPDEIPVGWELLGDVLIVNPDATSLP</sequence>
<dbReference type="RefSeq" id="WP_134521043.1">
    <property type="nucleotide sequence ID" value="NZ_SOHE01000083.1"/>
</dbReference>
<dbReference type="AlphaFoldDB" id="A0A4R8ZU06"/>
<gene>
    <name evidence="2" type="ORF">E3T55_18715</name>
</gene>
<accession>A0A4R8ZU06</accession>